<evidence type="ECO:0000313" key="2">
    <source>
        <dbReference type="Proteomes" id="UP001155110"/>
    </source>
</evidence>
<dbReference type="AlphaFoldDB" id="A0AAW5P8K0"/>
<dbReference type="RefSeq" id="WP_259258263.1">
    <property type="nucleotide sequence ID" value="NZ_JANTZM010000007.1"/>
</dbReference>
<name>A0AAW5P8K0_9BACT</name>
<dbReference type="Proteomes" id="UP001155110">
    <property type="component" value="Unassembled WGS sequence"/>
</dbReference>
<organism evidence="1 2">
    <name type="scientific">Salinibacter ruber</name>
    <dbReference type="NCBI Taxonomy" id="146919"/>
    <lineage>
        <taxon>Bacteria</taxon>
        <taxon>Pseudomonadati</taxon>
        <taxon>Rhodothermota</taxon>
        <taxon>Rhodothermia</taxon>
        <taxon>Rhodothermales</taxon>
        <taxon>Salinibacteraceae</taxon>
        <taxon>Salinibacter</taxon>
    </lineage>
</organism>
<dbReference type="EMBL" id="JANTZM010000007">
    <property type="protein sequence ID" value="MCS4157740.1"/>
    <property type="molecule type" value="Genomic_DNA"/>
</dbReference>
<proteinExistence type="predicted"/>
<gene>
    <name evidence="1" type="ORF">GGP99_001704</name>
</gene>
<accession>A0AAW5P8K0</accession>
<comment type="caution">
    <text evidence="1">The sequence shown here is derived from an EMBL/GenBank/DDBJ whole genome shotgun (WGS) entry which is preliminary data.</text>
</comment>
<evidence type="ECO:0000313" key="1">
    <source>
        <dbReference type="EMBL" id="MCS4157740.1"/>
    </source>
</evidence>
<reference evidence="1" key="1">
    <citation type="submission" date="2022-08" db="EMBL/GenBank/DDBJ databases">
        <title>Genomic Encyclopedia of Type Strains, Phase V (KMG-V): Genome sequencing to study the core and pangenomes of soil and plant-associated prokaryotes.</title>
        <authorList>
            <person name="Whitman W."/>
        </authorList>
    </citation>
    <scope>NUCLEOTIDE SEQUENCE</scope>
    <source>
        <strain evidence="1">SP3002</strain>
    </source>
</reference>
<protein>
    <submittedName>
        <fullName evidence="1">Uncharacterized protein</fullName>
    </submittedName>
</protein>
<sequence length="105" mass="11643">MLEGRGLQAEVKEIRYTTGVSNEGDSIDESDLEVYVNYYLEVDGWDSIDHAEIKVVLDDEGIDITVLKGGPPDRGEIVSQKKKSFRDVLLDAIADDIVTRVKTGD</sequence>